<gene>
    <name evidence="1" type="ORF">L2102_11235</name>
</gene>
<organism evidence="1 2">
    <name type="scientific">Citrobacter portucalensis</name>
    <dbReference type="NCBI Taxonomy" id="1639133"/>
    <lineage>
        <taxon>Bacteria</taxon>
        <taxon>Pseudomonadati</taxon>
        <taxon>Pseudomonadota</taxon>
        <taxon>Gammaproteobacteria</taxon>
        <taxon>Enterobacterales</taxon>
        <taxon>Enterobacteriaceae</taxon>
        <taxon>Citrobacter</taxon>
        <taxon>Citrobacter freundii complex</taxon>
    </lineage>
</organism>
<proteinExistence type="predicted"/>
<sequence>MVLTGSKCMMVDDRMLQHDPAQNR</sequence>
<evidence type="ECO:0000313" key="1">
    <source>
        <dbReference type="EMBL" id="MDE9623900.1"/>
    </source>
</evidence>
<dbReference type="EMBL" id="JAKIHV010000006">
    <property type="protein sequence ID" value="MDE9623900.1"/>
    <property type="molecule type" value="Genomic_DNA"/>
</dbReference>
<name>A0AAJ1N6T7_9ENTR</name>
<dbReference type="Proteomes" id="UP001147046">
    <property type="component" value="Unassembled WGS sequence"/>
</dbReference>
<comment type="caution">
    <text evidence="1">The sequence shown here is derived from an EMBL/GenBank/DDBJ whole genome shotgun (WGS) entry which is preliminary data.</text>
</comment>
<protein>
    <submittedName>
        <fullName evidence="1">Uncharacterized protein</fullName>
    </submittedName>
</protein>
<dbReference type="AlphaFoldDB" id="A0AAJ1N6T7"/>
<reference evidence="1" key="1">
    <citation type="submission" date="2022-01" db="EMBL/GenBank/DDBJ databases">
        <title>Genetic Characterization of Carbapenem-resistant Citrobacter spp. from China: a multicenter study.</title>
        <authorList>
            <person name="Ye L."/>
        </authorList>
    </citation>
    <scope>NUCLEOTIDE SEQUENCE</scope>
    <source>
        <strain evidence="1">IR5464</strain>
    </source>
</reference>
<accession>A0AAJ1N6T7</accession>
<evidence type="ECO:0000313" key="2">
    <source>
        <dbReference type="Proteomes" id="UP001147046"/>
    </source>
</evidence>